<dbReference type="GO" id="GO:0016491">
    <property type="term" value="F:oxidoreductase activity"/>
    <property type="evidence" value="ECO:0007669"/>
    <property type="project" value="UniProtKB-KW"/>
</dbReference>
<proteinExistence type="inferred from homology"/>
<dbReference type="EMBL" id="CAMPGE010017289">
    <property type="protein sequence ID" value="CAI2375784.1"/>
    <property type="molecule type" value="Genomic_DNA"/>
</dbReference>
<keyword evidence="3" id="KW-0472">Membrane</keyword>
<comment type="caution">
    <text evidence="4">The sequence shown here is derived from an EMBL/GenBank/DDBJ whole genome shotgun (WGS) entry which is preliminary data.</text>
</comment>
<keyword evidence="2" id="KW-0560">Oxidoreductase</keyword>
<dbReference type="PIRSF" id="PIRSF000126">
    <property type="entry name" value="11-beta-HSD1"/>
    <property type="match status" value="1"/>
</dbReference>
<dbReference type="SUPFAM" id="SSF51735">
    <property type="entry name" value="NAD(P)-binding Rossmann-fold domains"/>
    <property type="match status" value="1"/>
</dbReference>
<keyword evidence="3" id="KW-0812">Transmembrane</keyword>
<organism evidence="4 5">
    <name type="scientific">Euplotes crassus</name>
    <dbReference type="NCBI Taxonomy" id="5936"/>
    <lineage>
        <taxon>Eukaryota</taxon>
        <taxon>Sar</taxon>
        <taxon>Alveolata</taxon>
        <taxon>Ciliophora</taxon>
        <taxon>Intramacronucleata</taxon>
        <taxon>Spirotrichea</taxon>
        <taxon>Hypotrichia</taxon>
        <taxon>Euplotida</taxon>
        <taxon>Euplotidae</taxon>
        <taxon>Moneuplotes</taxon>
    </lineage>
</organism>
<protein>
    <submittedName>
        <fullName evidence="4">Uncharacterized protein</fullName>
    </submittedName>
</protein>
<gene>
    <name evidence="4" type="ORF">ECRASSUSDP1_LOCUS17148</name>
</gene>
<keyword evidence="5" id="KW-1185">Reference proteome</keyword>
<evidence type="ECO:0000256" key="1">
    <source>
        <dbReference type="ARBA" id="ARBA00006484"/>
    </source>
</evidence>
<dbReference type="Gene3D" id="3.40.50.720">
    <property type="entry name" value="NAD(P)-binding Rossmann-like Domain"/>
    <property type="match status" value="1"/>
</dbReference>
<evidence type="ECO:0000256" key="3">
    <source>
        <dbReference type="SAM" id="Phobius"/>
    </source>
</evidence>
<reference evidence="4" key="1">
    <citation type="submission" date="2023-07" db="EMBL/GenBank/DDBJ databases">
        <authorList>
            <consortium name="AG Swart"/>
            <person name="Singh M."/>
            <person name="Singh A."/>
            <person name="Seah K."/>
            <person name="Emmerich C."/>
        </authorList>
    </citation>
    <scope>NUCLEOTIDE SEQUENCE</scope>
    <source>
        <strain evidence="4">DP1</strain>
    </source>
</reference>
<dbReference type="PRINTS" id="PR00081">
    <property type="entry name" value="GDHRDH"/>
</dbReference>
<sequence>MLSNIHASVKDSLESFGHKHTHLMAAFCLYGAYTVGSTALNWSWRFFKTFLRPGKNLFKRYHGGYIVITGGTDGLGLGYAREFAAKGFNLVLIARNPVKLASVKVELTREHEGIDVKVIEFDFNKPYTAEGYKPLKEELDKIEDISVLINNVGTLDTGNFNDLSINIINSMIQVNCIPQIVLTKYLLPRLLQRSKEQKKRTAILNISSASNYIRLAGSSIYASTKSFNKTFSDVIGKEYGKYIDVMAVIPGPTVSNLVSDNAPLVIQPEVHARWVLSDLGYNTETFGHYKHWMFTNIFGLPLLGTQFAKMRKSFVKSQNKN</sequence>
<keyword evidence="3" id="KW-1133">Transmembrane helix</keyword>
<evidence type="ECO:0000313" key="4">
    <source>
        <dbReference type="EMBL" id="CAI2375784.1"/>
    </source>
</evidence>
<dbReference type="PANTHER" id="PTHR43899">
    <property type="entry name" value="RH59310P"/>
    <property type="match status" value="1"/>
</dbReference>
<evidence type="ECO:0000256" key="2">
    <source>
        <dbReference type="ARBA" id="ARBA00023002"/>
    </source>
</evidence>
<dbReference type="PANTHER" id="PTHR43899:SF13">
    <property type="entry name" value="RH59310P"/>
    <property type="match status" value="1"/>
</dbReference>
<dbReference type="AlphaFoldDB" id="A0AAD2CZV4"/>
<dbReference type="Proteomes" id="UP001295684">
    <property type="component" value="Unassembled WGS sequence"/>
</dbReference>
<feature type="transmembrane region" description="Helical" evidence="3">
    <location>
        <begin position="20"/>
        <end position="42"/>
    </location>
</feature>
<evidence type="ECO:0000313" key="5">
    <source>
        <dbReference type="Proteomes" id="UP001295684"/>
    </source>
</evidence>
<dbReference type="Pfam" id="PF00106">
    <property type="entry name" value="adh_short"/>
    <property type="match status" value="1"/>
</dbReference>
<dbReference type="GO" id="GO:0005783">
    <property type="term" value="C:endoplasmic reticulum"/>
    <property type="evidence" value="ECO:0007669"/>
    <property type="project" value="TreeGrafter"/>
</dbReference>
<comment type="similarity">
    <text evidence="1">Belongs to the short-chain dehydrogenases/reductases (SDR) family.</text>
</comment>
<accession>A0AAD2CZV4</accession>
<name>A0AAD2CZV4_EUPCR</name>
<dbReference type="InterPro" id="IPR036291">
    <property type="entry name" value="NAD(P)-bd_dom_sf"/>
</dbReference>
<dbReference type="InterPro" id="IPR051019">
    <property type="entry name" value="VLCFA-Steroid_DH"/>
</dbReference>
<dbReference type="InterPro" id="IPR002347">
    <property type="entry name" value="SDR_fam"/>
</dbReference>